<dbReference type="CDD" id="cd18186">
    <property type="entry name" value="BTB_POZ_ZBTB_KLHL-like"/>
    <property type="match status" value="1"/>
</dbReference>
<gene>
    <name evidence="3" type="primary">106055318</name>
</gene>
<feature type="compositionally biased region" description="Basic and acidic residues" evidence="1">
    <location>
        <begin position="220"/>
        <end position="229"/>
    </location>
</feature>
<name>A0A2C9M0F2_BIOGL</name>
<dbReference type="Gene3D" id="1.25.40.420">
    <property type="match status" value="1"/>
</dbReference>
<dbReference type="Gene3D" id="3.30.710.10">
    <property type="entry name" value="Potassium Channel Kv1.1, Chain A"/>
    <property type="match status" value="1"/>
</dbReference>
<organism evidence="3 4">
    <name type="scientific">Biomphalaria glabrata</name>
    <name type="common">Bloodfluke planorb</name>
    <name type="synonym">Freshwater snail</name>
    <dbReference type="NCBI Taxonomy" id="6526"/>
    <lineage>
        <taxon>Eukaryota</taxon>
        <taxon>Metazoa</taxon>
        <taxon>Spiralia</taxon>
        <taxon>Lophotrochozoa</taxon>
        <taxon>Mollusca</taxon>
        <taxon>Gastropoda</taxon>
        <taxon>Heterobranchia</taxon>
        <taxon>Euthyneura</taxon>
        <taxon>Panpulmonata</taxon>
        <taxon>Hygrophila</taxon>
        <taxon>Lymnaeoidea</taxon>
        <taxon>Planorbidae</taxon>
        <taxon>Biomphalaria</taxon>
    </lineage>
</organism>
<dbReference type="Pfam" id="PF07707">
    <property type="entry name" value="BACK"/>
    <property type="match status" value="1"/>
</dbReference>
<dbReference type="VEuPathDB" id="VectorBase:BGLB036955"/>
<protein>
    <recommendedName>
        <fullName evidence="2">BTB domain-containing protein</fullName>
    </recommendedName>
</protein>
<dbReference type="KEGG" id="bgt:106055318"/>
<dbReference type="VEuPathDB" id="VectorBase:BGLAX_048538"/>
<evidence type="ECO:0000256" key="1">
    <source>
        <dbReference type="SAM" id="MobiDB-lite"/>
    </source>
</evidence>
<dbReference type="InterPro" id="IPR011333">
    <property type="entry name" value="SKP1/BTB/POZ_sf"/>
</dbReference>
<feature type="region of interest" description="Disordered" evidence="1">
    <location>
        <begin position="204"/>
        <end position="235"/>
    </location>
</feature>
<dbReference type="SMART" id="SM00225">
    <property type="entry name" value="BTB"/>
    <property type="match status" value="1"/>
</dbReference>
<evidence type="ECO:0000313" key="3">
    <source>
        <dbReference type="EnsemblMetazoa" id="BGLB036955-PA"/>
    </source>
</evidence>
<evidence type="ECO:0000259" key="2">
    <source>
        <dbReference type="PROSITE" id="PS50097"/>
    </source>
</evidence>
<evidence type="ECO:0000313" key="4">
    <source>
        <dbReference type="Proteomes" id="UP000076420"/>
    </source>
</evidence>
<dbReference type="EnsemblMetazoa" id="BGLB036955-RA">
    <property type="protein sequence ID" value="BGLB036955-PA"/>
    <property type="gene ID" value="BGLB036955"/>
</dbReference>
<dbReference type="InterPro" id="IPR000210">
    <property type="entry name" value="BTB/POZ_dom"/>
</dbReference>
<dbReference type="OrthoDB" id="6083595at2759"/>
<feature type="domain" description="BTB" evidence="2">
    <location>
        <begin position="24"/>
        <end position="92"/>
    </location>
</feature>
<accession>A0A2C9M0F2</accession>
<dbReference type="PANTHER" id="PTHR45632:SF5">
    <property type="entry name" value="KELCH-LIKE PROTEIN 22"/>
    <property type="match status" value="1"/>
</dbReference>
<dbReference type="SUPFAM" id="SSF54695">
    <property type="entry name" value="POZ domain"/>
    <property type="match status" value="1"/>
</dbReference>
<reference evidence="3" key="1">
    <citation type="submission" date="2020-05" db="UniProtKB">
        <authorList>
            <consortium name="EnsemblMetazoa"/>
        </authorList>
    </citation>
    <scope>IDENTIFICATION</scope>
    <source>
        <strain evidence="3">BB02</strain>
    </source>
</reference>
<dbReference type="Proteomes" id="UP000076420">
    <property type="component" value="Unassembled WGS sequence"/>
</dbReference>
<sequence length="622" mass="71144">MELKDILPINLDLTNGLHSSKKKNDICITIGFKTFSINQSILSACSKYFQALMYSDTNKSKEIINLLIKGIDAHSFAYVLHMITKGKNKMTENNMLAMWRAAHHLKIEFLIEQCENFVNAHVTEENYLSIYQHAIAFKSETAYKKVISLMIKNFDRFIKTDTFLTLTPKTLIEILTSGGIKSHDNVIVAIFDWINYTRKERLQSCGESPKKNKPKKRGGKPTEENKTNESDGNADWDMEVNFNDIDLFSNTDNHPTNREELLGKLISLVQFDLITADGLRKLLDNDDVMENRDARNTVRRAISSQLENEKLVKLQLNAEEITPEAMSLSDLTIEDISSEVALASLQTQHVIFFIDRNQSLLALNILSNTILQVSFDIKGTFEDLFVLEHKLHILVSRSFVSPACQLRLYKISDFQSIICYFGPKNRTKFIINGTFHYAFLSCNKKSLKITGTKRPDPYQRTWATLDYYHDIGEVTSLVNFENEIVGFFSGEEEGKEATRIFSFNTTSRTFYPIVNLDGSSKNLASFTFEKRLFVIQGCGTLTELYRQDGFLQADFHPPLWDMPLEIFGAVVLNKTFLVMARLDNVQNLPTTCQFGRTKFVNLTNGANICQYMAIPNHWLKKK</sequence>
<proteinExistence type="predicted"/>
<dbReference type="PANTHER" id="PTHR45632">
    <property type="entry name" value="LD33804P"/>
    <property type="match status" value="1"/>
</dbReference>
<dbReference type="Pfam" id="PF00651">
    <property type="entry name" value="BTB"/>
    <property type="match status" value="1"/>
</dbReference>
<dbReference type="STRING" id="6526.A0A2C9M0F2"/>
<dbReference type="AlphaFoldDB" id="A0A2C9M0F2"/>
<dbReference type="PROSITE" id="PS50097">
    <property type="entry name" value="BTB"/>
    <property type="match status" value="1"/>
</dbReference>
<dbReference type="CDD" id="cd14733">
    <property type="entry name" value="BACK"/>
    <property type="match status" value="1"/>
</dbReference>
<dbReference type="InterPro" id="IPR011705">
    <property type="entry name" value="BACK"/>
</dbReference>